<dbReference type="Proteomes" id="UP000026961">
    <property type="component" value="Chromosome 9"/>
</dbReference>
<reference evidence="1" key="1">
    <citation type="submission" date="2015-04" db="UniProtKB">
        <authorList>
            <consortium name="EnsemblPlants"/>
        </authorList>
    </citation>
    <scope>IDENTIFICATION</scope>
</reference>
<keyword evidence="2" id="KW-1185">Reference proteome</keyword>
<protein>
    <submittedName>
        <fullName evidence="1">Uncharacterized protein</fullName>
    </submittedName>
</protein>
<organism evidence="1">
    <name type="scientific">Oryza glumipatula</name>
    <dbReference type="NCBI Taxonomy" id="40148"/>
    <lineage>
        <taxon>Eukaryota</taxon>
        <taxon>Viridiplantae</taxon>
        <taxon>Streptophyta</taxon>
        <taxon>Embryophyta</taxon>
        <taxon>Tracheophyta</taxon>
        <taxon>Spermatophyta</taxon>
        <taxon>Magnoliopsida</taxon>
        <taxon>Liliopsida</taxon>
        <taxon>Poales</taxon>
        <taxon>Poaceae</taxon>
        <taxon>BOP clade</taxon>
        <taxon>Oryzoideae</taxon>
        <taxon>Oryzeae</taxon>
        <taxon>Oryzinae</taxon>
        <taxon>Oryza</taxon>
    </lineage>
</organism>
<accession>A0A0E0AZZ3</accession>
<sequence length="108" mass="11513">MVAGARGWRRWSEVAAGARGLRRWCPAVVGWRWRHPTIGGGGQSTGMDETAPGGQICIPNLVEDGSDTRRTGDGAVALGGRGWGTWIQCPTVEGWRQRLLEVEGGGDA</sequence>
<dbReference type="AlphaFoldDB" id="A0A0E0AZZ3"/>
<dbReference type="Gramene" id="OGLUM09G02280.1">
    <property type="protein sequence ID" value="OGLUM09G02280.1"/>
    <property type="gene ID" value="OGLUM09G02280"/>
</dbReference>
<dbReference type="EnsemblPlants" id="OGLUM09G02280.1">
    <property type="protein sequence ID" value="OGLUM09G02280.1"/>
    <property type="gene ID" value="OGLUM09G02280"/>
</dbReference>
<evidence type="ECO:0000313" key="1">
    <source>
        <dbReference type="EnsemblPlants" id="OGLUM09G02280.1"/>
    </source>
</evidence>
<dbReference type="HOGENOM" id="CLU_2201337_0_0_1"/>
<name>A0A0E0AZZ3_9ORYZ</name>
<reference evidence="1" key="2">
    <citation type="submission" date="2018-05" db="EMBL/GenBank/DDBJ databases">
        <title>OgluRS3 (Oryza glumaepatula Reference Sequence Version 3).</title>
        <authorList>
            <person name="Zhang J."/>
            <person name="Kudrna D."/>
            <person name="Lee S."/>
            <person name="Talag J."/>
            <person name="Welchert J."/>
            <person name="Wing R.A."/>
        </authorList>
    </citation>
    <scope>NUCLEOTIDE SEQUENCE [LARGE SCALE GENOMIC DNA]</scope>
</reference>
<proteinExistence type="predicted"/>
<evidence type="ECO:0000313" key="2">
    <source>
        <dbReference type="Proteomes" id="UP000026961"/>
    </source>
</evidence>